<feature type="region of interest" description="Disordered" evidence="6">
    <location>
        <begin position="1"/>
        <end position="53"/>
    </location>
</feature>
<evidence type="ECO:0000256" key="4">
    <source>
        <dbReference type="ARBA" id="ARBA00044172"/>
    </source>
</evidence>
<dbReference type="GO" id="GO:0005634">
    <property type="term" value="C:nucleus"/>
    <property type="evidence" value="ECO:0007669"/>
    <property type="project" value="UniProtKB-SubCell"/>
</dbReference>
<accession>A0A6F9DC52</accession>
<evidence type="ECO:0000256" key="1">
    <source>
        <dbReference type="ARBA" id="ARBA00004123"/>
    </source>
</evidence>
<organism evidence="7">
    <name type="scientific">Phallusia mammillata</name>
    <dbReference type="NCBI Taxonomy" id="59560"/>
    <lineage>
        <taxon>Eukaryota</taxon>
        <taxon>Metazoa</taxon>
        <taxon>Chordata</taxon>
        <taxon>Tunicata</taxon>
        <taxon>Ascidiacea</taxon>
        <taxon>Phlebobranchia</taxon>
        <taxon>Ascidiidae</taxon>
        <taxon>Phallusia</taxon>
    </lineage>
</organism>
<dbReference type="AlphaFoldDB" id="A0A6F9DC52"/>
<dbReference type="InterPro" id="IPR007858">
    <property type="entry name" value="Dpy-30_motif"/>
</dbReference>
<dbReference type="EMBL" id="LR784643">
    <property type="protein sequence ID" value="CAB3239893.1"/>
    <property type="molecule type" value="mRNA"/>
</dbReference>
<dbReference type="CDD" id="cd22965">
    <property type="entry name" value="DD_DPY30_SDC1"/>
    <property type="match status" value="1"/>
</dbReference>
<proteinExistence type="evidence at transcript level"/>
<feature type="compositionally biased region" description="Low complexity" evidence="6">
    <location>
        <begin position="1"/>
        <end position="23"/>
    </location>
</feature>
<reference evidence="7" key="1">
    <citation type="submission" date="2020-04" db="EMBL/GenBank/DDBJ databases">
        <authorList>
            <person name="Neveu A P."/>
        </authorList>
    </citation>
    <scope>NUCLEOTIDE SEQUENCE</scope>
    <source>
        <tissue evidence="7">Whole embryo</tissue>
    </source>
</reference>
<evidence type="ECO:0000256" key="6">
    <source>
        <dbReference type="SAM" id="MobiDB-lite"/>
    </source>
</evidence>
<name>A0A6F9DC52_9ASCI</name>
<dbReference type="Pfam" id="PF05186">
    <property type="entry name" value="Dpy-30"/>
    <property type="match status" value="1"/>
</dbReference>
<evidence type="ECO:0000313" key="7">
    <source>
        <dbReference type="EMBL" id="CAB3239893.1"/>
    </source>
</evidence>
<keyword evidence="3" id="KW-0539">Nucleus</keyword>
<dbReference type="FunFam" id="1.20.890.10:FF:000003">
    <property type="entry name" value="protein dpy-30 homolog"/>
    <property type="match status" value="1"/>
</dbReference>
<sequence>MADAEATNAPPAETPMEADTTAAAPPPPAQEPAQEPAPAAPAAPTEPSPAAGVQEIVNAEKEAVTKTPNTVELQALPTRAYLDQTVVPILLSGLSTLAKERPPNPIEYLAAYLLKNKDEFKAGVPKE</sequence>
<dbReference type="InterPro" id="IPR049629">
    <property type="entry name" value="DPY30_SDC1_DD"/>
</dbReference>
<evidence type="ECO:0000256" key="2">
    <source>
        <dbReference type="ARBA" id="ARBA00010849"/>
    </source>
</evidence>
<feature type="compositionally biased region" description="Pro residues" evidence="6">
    <location>
        <begin position="38"/>
        <end position="47"/>
    </location>
</feature>
<comment type="similarity">
    <text evidence="2">Belongs to the dpy-30 family.</text>
</comment>
<evidence type="ECO:0000256" key="5">
    <source>
        <dbReference type="ARBA" id="ARBA00077481"/>
    </source>
</evidence>
<evidence type="ECO:0000256" key="3">
    <source>
        <dbReference type="ARBA" id="ARBA00023242"/>
    </source>
</evidence>
<gene>
    <name evidence="7" type="primary">Dpy30</name>
</gene>
<dbReference type="Gene3D" id="1.20.890.10">
    <property type="entry name" value="cAMP-dependent protein kinase regulatory subunit, dimerization-anchoring domain"/>
    <property type="match status" value="1"/>
</dbReference>
<comment type="subcellular location">
    <subcellularLocation>
        <location evidence="1">Nucleus</location>
    </subcellularLocation>
</comment>
<protein>
    <recommendedName>
        <fullName evidence="4">Protein dpy-30 homolog</fullName>
    </recommendedName>
    <alternativeName>
        <fullName evidence="5">Dpy-30-like protein</fullName>
    </alternativeName>
</protein>